<gene>
    <name evidence="1" type="ORF">SAMN05661003_1163</name>
</gene>
<proteinExistence type="predicted"/>
<reference evidence="2" key="1">
    <citation type="submission" date="2016-10" db="EMBL/GenBank/DDBJ databases">
        <authorList>
            <person name="Varghese N."/>
            <person name="Submissions S."/>
        </authorList>
    </citation>
    <scope>NUCLEOTIDE SEQUENCE [LARGE SCALE GENOMIC DNA]</scope>
    <source>
        <strain evidence="2">DSM 8987</strain>
    </source>
</reference>
<dbReference type="OrthoDB" id="5405274at2"/>
<dbReference type="AlphaFoldDB" id="A0A1G7DX18"/>
<dbReference type="RefSeq" id="WP_143012141.1">
    <property type="nucleotide sequence ID" value="NZ_FNAQ01000016.1"/>
</dbReference>
<sequence>MLQNIEWHRIALKDISPPPLDLIEEADLLCPSDYVINRTELGKRHHPSLTPEAAHYLLHLHPPLLWGSKHHCIGGLRVLTLTSPFLQPEELLPVGILPAKTSRSELITLMEMDCFLAQMAYGVHAPEKSLYVRSRELQSQERLTKWSPALATDITTIAELLGVSRQTLYVYNSELKKR</sequence>
<protein>
    <submittedName>
        <fullName evidence="1">Uncharacterized protein</fullName>
    </submittedName>
</protein>
<name>A0A1G7DX18_9BACT</name>
<dbReference type="EMBL" id="FNAQ01000016">
    <property type="protein sequence ID" value="SDE55635.1"/>
    <property type="molecule type" value="Genomic_DNA"/>
</dbReference>
<keyword evidence="2" id="KW-1185">Reference proteome</keyword>
<evidence type="ECO:0000313" key="2">
    <source>
        <dbReference type="Proteomes" id="UP000243205"/>
    </source>
</evidence>
<dbReference type="STRING" id="57664.SAMN05661003_1163"/>
<organism evidence="1 2">
    <name type="scientific">Desulfuromonas thiophila</name>
    <dbReference type="NCBI Taxonomy" id="57664"/>
    <lineage>
        <taxon>Bacteria</taxon>
        <taxon>Pseudomonadati</taxon>
        <taxon>Thermodesulfobacteriota</taxon>
        <taxon>Desulfuromonadia</taxon>
        <taxon>Desulfuromonadales</taxon>
        <taxon>Desulfuromonadaceae</taxon>
        <taxon>Desulfuromonas</taxon>
    </lineage>
</organism>
<accession>A0A1G7DX18</accession>
<evidence type="ECO:0000313" key="1">
    <source>
        <dbReference type="EMBL" id="SDE55635.1"/>
    </source>
</evidence>
<dbReference type="Proteomes" id="UP000243205">
    <property type="component" value="Unassembled WGS sequence"/>
</dbReference>